<dbReference type="Proteomes" id="UP000730482">
    <property type="component" value="Unassembled WGS sequence"/>
</dbReference>
<dbReference type="SUPFAM" id="SSF52540">
    <property type="entry name" value="P-loop containing nucleoside triphosphate hydrolases"/>
    <property type="match status" value="1"/>
</dbReference>
<dbReference type="RefSeq" id="WP_212009637.1">
    <property type="nucleotide sequence ID" value="NZ_JAAFYZ010000040.1"/>
</dbReference>
<evidence type="ECO:0000259" key="2">
    <source>
        <dbReference type="PROSITE" id="PS50837"/>
    </source>
</evidence>
<keyword evidence="1" id="KW-0472">Membrane</keyword>
<reference evidence="3 4" key="1">
    <citation type="submission" date="2020-02" db="EMBL/GenBank/DDBJ databases">
        <title>Acidophilic actinobacteria isolated from forest soil.</title>
        <authorList>
            <person name="Golinska P."/>
        </authorList>
    </citation>
    <scope>NUCLEOTIDE SEQUENCE [LARGE SCALE GENOMIC DNA]</scope>
    <source>
        <strain evidence="3 4">NL8</strain>
    </source>
</reference>
<dbReference type="PANTHER" id="PTHR46844">
    <property type="entry name" value="SLR5058 PROTEIN"/>
    <property type="match status" value="1"/>
</dbReference>
<protein>
    <submittedName>
        <fullName evidence="3">NACHT domain-containing protein</fullName>
    </submittedName>
</protein>
<evidence type="ECO:0000256" key="1">
    <source>
        <dbReference type="SAM" id="Phobius"/>
    </source>
</evidence>
<feature type="transmembrane region" description="Helical" evidence="1">
    <location>
        <begin position="854"/>
        <end position="881"/>
    </location>
</feature>
<feature type="transmembrane region" description="Helical" evidence="1">
    <location>
        <begin position="29"/>
        <end position="52"/>
    </location>
</feature>
<dbReference type="Pfam" id="PF05729">
    <property type="entry name" value="NACHT"/>
    <property type="match status" value="1"/>
</dbReference>
<sequence length="1011" mass="107941">MSGSAAGVAAGTEAASATAAATASTHQSGLLTGVVLAAVSALAVAGLFAWAVKQLLAPSLTRAGTGLAAWLADHLAVLRSSSLRRIRRYQRSAAGYAREHTLGFGTEPVNVRDVYVPLHREAAEGGDREDLYELIRGSRRTVVTGEAGAGKSMLLKHSLMKWTEGRATRRSVVPVVVELRRLNALDAAGIDLTEQVIAFLETHRFRGAAGFARKALQDGRLSVLFDGLDEVTSDRLDRVVDLLRDFAQRYDGCQVVVTCRASLYRGELDFGAVVRVAELDDATIRRLLARWPGLDDAAQERLYLALGTNGTLKRLARSPLMLSMMAWLTAARITLPASRAEFYDTAIEHLVKRDDVLKRGRSQFPASKKLAVLRGLALLLQDRAGGDGDRLSIAHDEALAYIRSVATAIDLDDKDGEELLRELAERTELLVATGGVAPRYSFRHLTFQEYLAAVELRDDREGLLERYDRDPNAWRETVILWCGKADRDTVPLIKELMKRGSVGEQVLALECAAAATKVDEATVTAVVDLLIPSLSAVSRSVRAQVSVAFGNAMAGSGPRSARIRGRLMEMARAAGASAGGKKTVSRGALVKALALSGHGSVAEFLAGLAATDASARSALRSMGDLAIPSLADRAAEGHADALDDIVAIGTPAALGAVIGRLEDSGSTARRAAWHLGCLLSDSAFAVAVEARGRPVRKAKGREWIWQPFSLDEAMIATVALIAEHIEESLVAEHLGESEPDDIPDRLGALDFRLVLALSLGTDVPATWSRGRGRALIESLALVAAVDWEPEPAVAADFRNFMFEEVGWSQRQRRMVDSLSWSDQARLMNALAGGAQRSQWKRATFGKGGRWARSALAQIAVAAIAVCGVALFVEAGVVVNGASYVPVWLAWAGLAEIATAIAVIGASTLTGRFSVIVTRKASSVPILNTKRSLLPSRGGTVIAAAVTIGQVLLLEAFVRRWIGWSLAALIGILFFGYCAYAASCLVRILNPARKAIEESGATTASSSIIPDP</sequence>
<evidence type="ECO:0000313" key="4">
    <source>
        <dbReference type="Proteomes" id="UP000730482"/>
    </source>
</evidence>
<comment type="caution">
    <text evidence="3">The sequence shown here is derived from an EMBL/GenBank/DDBJ whole genome shotgun (WGS) entry which is preliminary data.</text>
</comment>
<dbReference type="EMBL" id="JAAFYZ010000040">
    <property type="protein sequence ID" value="MBS2548062.1"/>
    <property type="molecule type" value="Genomic_DNA"/>
</dbReference>
<dbReference type="InterPro" id="IPR027417">
    <property type="entry name" value="P-loop_NTPase"/>
</dbReference>
<dbReference type="Gene3D" id="3.40.50.300">
    <property type="entry name" value="P-loop containing nucleotide triphosphate hydrolases"/>
    <property type="match status" value="1"/>
</dbReference>
<proteinExistence type="predicted"/>
<feature type="domain" description="NACHT" evidence="2">
    <location>
        <begin position="139"/>
        <end position="260"/>
    </location>
</feature>
<keyword evidence="4" id="KW-1185">Reference proteome</keyword>
<evidence type="ECO:0000313" key="3">
    <source>
        <dbReference type="EMBL" id="MBS2548062.1"/>
    </source>
</evidence>
<keyword evidence="1" id="KW-1133">Transmembrane helix</keyword>
<dbReference type="PROSITE" id="PS50837">
    <property type="entry name" value="NACHT"/>
    <property type="match status" value="1"/>
</dbReference>
<gene>
    <name evidence="3" type="ORF">KGQ19_14430</name>
</gene>
<name>A0ABS5KPT7_9ACTN</name>
<feature type="transmembrane region" description="Helical" evidence="1">
    <location>
        <begin position="887"/>
        <end position="916"/>
    </location>
</feature>
<dbReference type="InterPro" id="IPR007111">
    <property type="entry name" value="NACHT_NTPase"/>
</dbReference>
<accession>A0ABS5KPT7</accession>
<feature type="transmembrane region" description="Helical" evidence="1">
    <location>
        <begin position="937"/>
        <end position="957"/>
    </location>
</feature>
<feature type="transmembrane region" description="Helical" evidence="1">
    <location>
        <begin position="963"/>
        <end position="985"/>
    </location>
</feature>
<keyword evidence="1" id="KW-0812">Transmembrane</keyword>
<dbReference type="PANTHER" id="PTHR46844:SF1">
    <property type="entry name" value="SLR5058 PROTEIN"/>
    <property type="match status" value="1"/>
</dbReference>
<organism evidence="3 4">
    <name type="scientific">Catenulispora pinistramenti</name>
    <dbReference type="NCBI Taxonomy" id="2705254"/>
    <lineage>
        <taxon>Bacteria</taxon>
        <taxon>Bacillati</taxon>
        <taxon>Actinomycetota</taxon>
        <taxon>Actinomycetes</taxon>
        <taxon>Catenulisporales</taxon>
        <taxon>Catenulisporaceae</taxon>
        <taxon>Catenulispora</taxon>
    </lineage>
</organism>